<keyword evidence="6 8" id="KW-1133">Transmembrane helix</keyword>
<evidence type="ECO:0000256" key="1">
    <source>
        <dbReference type="ARBA" id="ARBA00004141"/>
    </source>
</evidence>
<dbReference type="SUPFAM" id="SSF90123">
    <property type="entry name" value="ABC transporter transmembrane region"/>
    <property type="match status" value="2"/>
</dbReference>
<dbReference type="Pfam" id="PF00005">
    <property type="entry name" value="ABC_tran"/>
    <property type="match status" value="2"/>
</dbReference>
<dbReference type="GO" id="GO:0016020">
    <property type="term" value="C:membrane"/>
    <property type="evidence" value="ECO:0007669"/>
    <property type="project" value="UniProtKB-SubCell"/>
</dbReference>
<dbReference type="InterPro" id="IPR027417">
    <property type="entry name" value="P-loop_NTPase"/>
</dbReference>
<dbReference type="Proteomes" id="UP000230605">
    <property type="component" value="Unassembled WGS sequence"/>
</dbReference>
<dbReference type="Gene3D" id="3.40.50.300">
    <property type="entry name" value="P-loop containing nucleotide triphosphate hydrolases"/>
    <property type="match status" value="2"/>
</dbReference>
<comment type="subcellular location">
    <subcellularLocation>
        <location evidence="1">Membrane</location>
        <topology evidence="1">Multi-pass membrane protein</topology>
    </subcellularLocation>
</comment>
<organism evidence="11 12">
    <name type="scientific">Cercospora beticola</name>
    <name type="common">Sugarbeet leaf spot fungus</name>
    <dbReference type="NCBI Taxonomy" id="122368"/>
    <lineage>
        <taxon>Eukaryota</taxon>
        <taxon>Fungi</taxon>
        <taxon>Dikarya</taxon>
        <taxon>Ascomycota</taxon>
        <taxon>Pezizomycotina</taxon>
        <taxon>Dothideomycetes</taxon>
        <taxon>Dothideomycetidae</taxon>
        <taxon>Mycosphaerellales</taxon>
        <taxon>Mycosphaerellaceae</taxon>
        <taxon>Cercospora</taxon>
    </lineage>
</organism>
<gene>
    <name evidence="11" type="ORF">CB0940_12142</name>
</gene>
<evidence type="ECO:0000259" key="9">
    <source>
        <dbReference type="PROSITE" id="PS50893"/>
    </source>
</evidence>
<feature type="transmembrane region" description="Helical" evidence="8">
    <location>
        <begin position="124"/>
        <end position="148"/>
    </location>
</feature>
<evidence type="ECO:0000256" key="6">
    <source>
        <dbReference type="ARBA" id="ARBA00022989"/>
    </source>
</evidence>
<reference evidence="11 12" key="1">
    <citation type="submission" date="2015-10" db="EMBL/GenBank/DDBJ databases">
        <title>The cercosporin biosynthetic gene cluster was horizontally transferred to several fungal lineages and shown to be expanded in Cercospora beticola based on microsynteny with recipient genomes.</title>
        <authorList>
            <person name="De Jonge R."/>
            <person name="Ebert M.K."/>
            <person name="Suttle J.C."/>
            <person name="Jurick Ii W.M."/>
            <person name="Secor G.A."/>
            <person name="Thomma B.P."/>
            <person name="Van De Peer Y."/>
            <person name="Bolton M.D."/>
        </authorList>
    </citation>
    <scope>NUCLEOTIDE SEQUENCE [LARGE SCALE GENOMIC DNA]</scope>
    <source>
        <strain evidence="11 12">09-40</strain>
    </source>
</reference>
<dbReference type="InterPro" id="IPR017871">
    <property type="entry name" value="ABC_transporter-like_CS"/>
</dbReference>
<dbReference type="OrthoDB" id="6500128at2759"/>
<dbReference type="PANTHER" id="PTHR24223:SF345">
    <property type="entry name" value="ABC MULTIDRUG TRANSPORTER (EUROFUNG)"/>
    <property type="match status" value="1"/>
</dbReference>
<feature type="transmembrane region" description="Helical" evidence="8">
    <location>
        <begin position="169"/>
        <end position="191"/>
    </location>
</feature>
<dbReference type="PANTHER" id="PTHR24223">
    <property type="entry name" value="ATP-BINDING CASSETTE SUB-FAMILY C"/>
    <property type="match status" value="1"/>
</dbReference>
<dbReference type="EMBL" id="LKMD01000252">
    <property type="protein sequence ID" value="PIA80021.1"/>
    <property type="molecule type" value="Genomic_DNA"/>
</dbReference>
<evidence type="ECO:0000256" key="2">
    <source>
        <dbReference type="ARBA" id="ARBA00022448"/>
    </source>
</evidence>
<proteinExistence type="predicted"/>
<evidence type="ECO:0000313" key="11">
    <source>
        <dbReference type="EMBL" id="PIA80021.1"/>
    </source>
</evidence>
<dbReference type="PROSITE" id="PS00211">
    <property type="entry name" value="ABC_TRANSPORTER_1"/>
    <property type="match status" value="1"/>
</dbReference>
<feature type="domain" description="ABC transporter" evidence="9">
    <location>
        <begin position="945"/>
        <end position="1224"/>
    </location>
</feature>
<feature type="transmembrane region" description="Helical" evidence="8">
    <location>
        <begin position="374"/>
        <end position="394"/>
    </location>
</feature>
<feature type="domain" description="ABC transmembrane type-1" evidence="10">
    <location>
        <begin position="712"/>
        <end position="891"/>
    </location>
</feature>
<feature type="transmembrane region" description="Helical" evidence="8">
    <location>
        <begin position="264"/>
        <end position="285"/>
    </location>
</feature>
<dbReference type="InterPro" id="IPR050173">
    <property type="entry name" value="ABC_transporter_C-like"/>
</dbReference>
<dbReference type="InterPro" id="IPR003593">
    <property type="entry name" value="AAA+_ATPase"/>
</dbReference>
<dbReference type="AlphaFoldDB" id="A0A2G5GIC1"/>
<sequence>MQTYLVLDASWRAVQVRTSWLVASSSTFTLYAALSSAIVLVDLIALLLECLPHRVATLTLPRSPEEGAGLFSLASFAWLLPLLRTGYVKPLLLSDLDASASPPRINLVRARTSIHSLRSLGAPLLLPLLATVLPRALLAVFSFAQVFLLNAILQHLRGPADADTRKVGWALVGATFLVYAGSETATTWYWYSHERVLSLGRSILIEALYTHTLTRTVEMVSEAEGLTLMGTEVERVRVGFAGLHDLWCCPLEAAFALWMLYRRLGLAAAAPLVLVCFVTACIGLLGRVIPRHQRAWIHARQRRTMLTANLVIDIESLQTTQLADAAEACVQLLREHEIDIGQRYRLLQLLIVTLAFVPTHLSPALTFAFTGSDLTVSTMFQSVALMMLIATPLAQLFQRAPPFLAACACLGRMQGGEPSQAMGFCEQDPALLGGTIMDNIVEFTAFDQHLYHDITCAVMLREDFRQMEHGDQTDIGSNGANLSGGQRKRVALARALYQSTCIYILDEILGGLDSKTAQHVFDNVLGPEGLLKRRGATAVFATSSRQYLHAADHVIHLTRTPDPPCDARGTLNDANIAESVPRDALSSQQASSTQVPCDSSPGSLAFVDEAHRIHAECRRSTIEKPSDVLNEKEDDDSRYASSTLSEAASKQTSAADNNLLFYAYYLRASGKVPLVLFICSALVYAFCSNFSTAWLSFWRRTASRSRSLFILAPLRLFSGMNQGEITTLFSQDLNIIDSELPQAAMNAVLNTVVAIGVTAVLAIASPYILISLPVILLVLWIVQRVYLHTARRLRVLDLEAKEPLYTHFLATVRSISTIRAFCWQRHFVKLNSGMIETSQRAAYVLAMVQRWLDYVLGMVVAGMATIPVALAVILRSDAAITGASLLSLLSLGEALSAVVEFSSRMDIAMGTVGRLRAFASGAQIKEEGHGDEIESCWPSRGEIAVRSVSASYDDADSTMKKRRPSEHRRHSHLALHDVTFSVPAACKVAIVGRSGSGKSTLFRLLLRLLDPLPSTSHRESTILVDNVPLSLIPRSLVRERIIAIPQRSVPLPDSSFRQNIDPYNQCSQECCLEALDVVGLADPVRNRGGLDSKVSADMLSHGELQSLGLARALLRKKQADERRAKAAARFHATTEKLDTAAAAAMVGQGARASGGILLVDEVGSALDAEMYDRLWKIIRREFQSYTVVAILHRLDPVALEFFDRVLVMERGELVEGGGECPSEF</sequence>
<comment type="caution">
    <text evidence="11">The sequence shown here is derived from an EMBL/GenBank/DDBJ whole genome shotgun (WGS) entry which is preliminary data.</text>
</comment>
<keyword evidence="5 11" id="KW-0067">ATP-binding</keyword>
<keyword evidence="2" id="KW-0813">Transport</keyword>
<feature type="domain" description="ABC transporter" evidence="9">
    <location>
        <begin position="333"/>
        <end position="584"/>
    </location>
</feature>
<feature type="transmembrane region" description="Helical" evidence="8">
    <location>
        <begin position="854"/>
        <end position="874"/>
    </location>
</feature>
<dbReference type="InterPro" id="IPR003439">
    <property type="entry name" value="ABC_transporter-like_ATP-bd"/>
</dbReference>
<dbReference type="PROSITE" id="PS50929">
    <property type="entry name" value="ABC_TM1F"/>
    <property type="match status" value="2"/>
</dbReference>
<dbReference type="Gene3D" id="1.20.1560.10">
    <property type="entry name" value="ABC transporter type 1, transmembrane domain"/>
    <property type="match status" value="2"/>
</dbReference>
<evidence type="ECO:0000256" key="8">
    <source>
        <dbReference type="SAM" id="Phobius"/>
    </source>
</evidence>
<keyword evidence="3 8" id="KW-0812">Transmembrane</keyword>
<dbReference type="SUPFAM" id="SSF52540">
    <property type="entry name" value="P-loop containing nucleoside triphosphate hydrolases"/>
    <property type="match status" value="2"/>
</dbReference>
<feature type="transmembrane region" description="Helical" evidence="8">
    <location>
        <begin position="28"/>
        <end position="48"/>
    </location>
</feature>
<evidence type="ECO:0000256" key="5">
    <source>
        <dbReference type="ARBA" id="ARBA00022840"/>
    </source>
</evidence>
<dbReference type="CDD" id="cd18580">
    <property type="entry name" value="ABC_6TM_ABCC_D2"/>
    <property type="match status" value="1"/>
</dbReference>
<evidence type="ECO:0000256" key="3">
    <source>
        <dbReference type="ARBA" id="ARBA00022692"/>
    </source>
</evidence>
<keyword evidence="7 8" id="KW-0472">Membrane</keyword>
<evidence type="ECO:0000313" key="12">
    <source>
        <dbReference type="Proteomes" id="UP000230605"/>
    </source>
</evidence>
<feature type="transmembrane region" description="Helical" evidence="8">
    <location>
        <begin position="674"/>
        <end position="697"/>
    </location>
</feature>
<dbReference type="SMART" id="SM00382">
    <property type="entry name" value="AAA"/>
    <property type="match status" value="2"/>
</dbReference>
<dbReference type="InterPro" id="IPR011527">
    <property type="entry name" value="ABC1_TM_dom"/>
</dbReference>
<dbReference type="InterPro" id="IPR044726">
    <property type="entry name" value="ABCC_6TM_D2"/>
</dbReference>
<accession>A0A2G5GIC1</accession>
<feature type="domain" description="ABC transmembrane type-1" evidence="10">
    <location>
        <begin position="136"/>
        <end position="405"/>
    </location>
</feature>
<dbReference type="PROSITE" id="PS50893">
    <property type="entry name" value="ABC_TRANSPORTER_2"/>
    <property type="match status" value="2"/>
</dbReference>
<feature type="transmembrane region" description="Helical" evidence="8">
    <location>
        <begin position="68"/>
        <end position="87"/>
    </location>
</feature>
<dbReference type="GO" id="GO:0140359">
    <property type="term" value="F:ABC-type transporter activity"/>
    <property type="evidence" value="ECO:0007669"/>
    <property type="project" value="InterPro"/>
</dbReference>
<dbReference type="InterPro" id="IPR036640">
    <property type="entry name" value="ABC1_TM_sf"/>
</dbReference>
<feature type="transmembrane region" description="Helical" evidence="8">
    <location>
        <begin position="346"/>
        <end position="368"/>
    </location>
</feature>
<evidence type="ECO:0000256" key="4">
    <source>
        <dbReference type="ARBA" id="ARBA00022741"/>
    </source>
</evidence>
<protein>
    <submittedName>
        <fullName evidence="11">ABC transporter ATP-binding protein/permease VMR1</fullName>
    </submittedName>
</protein>
<dbReference type="Pfam" id="PF00664">
    <property type="entry name" value="ABC_membrane"/>
    <property type="match status" value="1"/>
</dbReference>
<feature type="transmembrane region" description="Helical" evidence="8">
    <location>
        <begin position="752"/>
        <end position="782"/>
    </location>
</feature>
<name>A0A2G5GIC1_CERBT</name>
<dbReference type="GO" id="GO:0005524">
    <property type="term" value="F:ATP binding"/>
    <property type="evidence" value="ECO:0007669"/>
    <property type="project" value="UniProtKB-KW"/>
</dbReference>
<dbReference type="GO" id="GO:0016887">
    <property type="term" value="F:ATP hydrolysis activity"/>
    <property type="evidence" value="ECO:0007669"/>
    <property type="project" value="InterPro"/>
</dbReference>
<evidence type="ECO:0000259" key="10">
    <source>
        <dbReference type="PROSITE" id="PS50929"/>
    </source>
</evidence>
<evidence type="ECO:0000256" key="7">
    <source>
        <dbReference type="ARBA" id="ARBA00023136"/>
    </source>
</evidence>
<keyword evidence="4" id="KW-0547">Nucleotide-binding</keyword>